<keyword evidence="1" id="KW-0472">Membrane</keyword>
<feature type="transmembrane region" description="Helical" evidence="1">
    <location>
        <begin position="53"/>
        <end position="71"/>
    </location>
</feature>
<dbReference type="InterPro" id="IPR035238">
    <property type="entry name" value="DUF5345"/>
</dbReference>
<feature type="transmembrane region" description="Helical" evidence="1">
    <location>
        <begin position="77"/>
        <end position="95"/>
    </location>
</feature>
<reference evidence="2 3" key="1">
    <citation type="submission" date="2021-05" db="EMBL/GenBank/DDBJ databases">
        <title>Novel Bacillus species.</title>
        <authorList>
            <person name="Liu G."/>
        </authorList>
    </citation>
    <scope>NUCLEOTIDE SEQUENCE [LARGE SCALE GENOMIC DNA]</scope>
    <source>
        <strain evidence="2 3">FJAT-49732</strain>
    </source>
</reference>
<name>A0A942TRV1_9BACI</name>
<keyword evidence="3" id="KW-1185">Reference proteome</keyword>
<evidence type="ECO:0000256" key="1">
    <source>
        <dbReference type="SAM" id="Phobius"/>
    </source>
</evidence>
<dbReference type="EMBL" id="JAGYPJ010000001">
    <property type="protein sequence ID" value="MBS4200992.1"/>
    <property type="molecule type" value="Genomic_DNA"/>
</dbReference>
<evidence type="ECO:0000313" key="2">
    <source>
        <dbReference type="EMBL" id="MBS4200992.1"/>
    </source>
</evidence>
<gene>
    <name evidence="2" type="ORF">KHA93_15245</name>
</gene>
<keyword evidence="1" id="KW-1133">Transmembrane helix</keyword>
<organism evidence="2 3">
    <name type="scientific">Lederbergia citrisecunda</name>
    <dbReference type="NCBI Taxonomy" id="2833583"/>
    <lineage>
        <taxon>Bacteria</taxon>
        <taxon>Bacillati</taxon>
        <taxon>Bacillota</taxon>
        <taxon>Bacilli</taxon>
        <taxon>Bacillales</taxon>
        <taxon>Bacillaceae</taxon>
        <taxon>Lederbergia</taxon>
    </lineage>
</organism>
<evidence type="ECO:0000313" key="3">
    <source>
        <dbReference type="Proteomes" id="UP000682713"/>
    </source>
</evidence>
<comment type="caution">
    <text evidence="2">The sequence shown here is derived from an EMBL/GenBank/DDBJ whole genome shotgun (WGS) entry which is preliminary data.</text>
</comment>
<protein>
    <submittedName>
        <fullName evidence="2">YxlC family protein</fullName>
    </submittedName>
</protein>
<accession>A0A942TRV1</accession>
<proteinExistence type="predicted"/>
<dbReference type="Pfam" id="PF17280">
    <property type="entry name" value="DUF5345"/>
    <property type="match status" value="1"/>
</dbReference>
<dbReference type="Proteomes" id="UP000682713">
    <property type="component" value="Unassembled WGS sequence"/>
</dbReference>
<dbReference type="RefSeq" id="WP_213111519.1">
    <property type="nucleotide sequence ID" value="NZ_JAGYPJ010000001.1"/>
</dbReference>
<dbReference type="AlphaFoldDB" id="A0A942TRV1"/>
<sequence>MKNHNEGEWQNRFKKDMAKMEDVYEPAIPEQYQLLNTLNEFKIKRKKAFIRELILFIATAFAILTSYIVFTFKMPPIFLWVQGLAFVFIPIILIAESRRRNKRDGVESNGF</sequence>
<keyword evidence="1" id="KW-0812">Transmembrane</keyword>